<proteinExistence type="predicted"/>
<name>A0ABU6P6N1_9BACI</name>
<organism evidence="1 2">
    <name type="scientific">Metabacillus fastidiosus</name>
    <dbReference type="NCBI Taxonomy" id="1458"/>
    <lineage>
        <taxon>Bacteria</taxon>
        <taxon>Bacillati</taxon>
        <taxon>Bacillota</taxon>
        <taxon>Bacilli</taxon>
        <taxon>Bacillales</taxon>
        <taxon>Bacillaceae</taxon>
        <taxon>Metabacillus</taxon>
    </lineage>
</organism>
<evidence type="ECO:0000313" key="1">
    <source>
        <dbReference type="EMBL" id="MED4403826.1"/>
    </source>
</evidence>
<protein>
    <submittedName>
        <fullName evidence="1">Uracil-DNA glycosylase</fullName>
    </submittedName>
</protein>
<accession>A0ABU6P6N1</accession>
<evidence type="ECO:0000313" key="2">
    <source>
        <dbReference type="Proteomes" id="UP001342826"/>
    </source>
</evidence>
<comment type="caution">
    <text evidence="1">The sequence shown here is derived from an EMBL/GenBank/DDBJ whole genome shotgun (WGS) entry which is preliminary data.</text>
</comment>
<sequence>MVKRESPVNCITCKYFYVTWDPKFPNGCKAYGFKSAARPSVSVRKASGMDCLKYEKKNG</sequence>
<keyword evidence="2" id="KW-1185">Reference proteome</keyword>
<reference evidence="1 2" key="1">
    <citation type="submission" date="2023-03" db="EMBL/GenBank/DDBJ databases">
        <title>Bacillus Genome Sequencing.</title>
        <authorList>
            <person name="Dunlap C."/>
        </authorList>
    </citation>
    <scope>NUCLEOTIDE SEQUENCE [LARGE SCALE GENOMIC DNA]</scope>
    <source>
        <strain evidence="1 2">NRS-1717</strain>
    </source>
</reference>
<dbReference type="EMBL" id="JARTFS010000020">
    <property type="protein sequence ID" value="MED4403826.1"/>
    <property type="molecule type" value="Genomic_DNA"/>
</dbReference>
<gene>
    <name evidence="1" type="ORF">P9271_21235</name>
</gene>
<dbReference type="Proteomes" id="UP001342826">
    <property type="component" value="Unassembled WGS sequence"/>
</dbReference>